<evidence type="ECO:0000256" key="1">
    <source>
        <dbReference type="ARBA" id="ARBA00022741"/>
    </source>
</evidence>
<dbReference type="AlphaFoldDB" id="A0A1R2API4"/>
<dbReference type="GO" id="GO:0003924">
    <property type="term" value="F:GTPase activity"/>
    <property type="evidence" value="ECO:0007669"/>
    <property type="project" value="InterPro"/>
</dbReference>
<name>A0A1R2API4_9CILI</name>
<dbReference type="SMR" id="A0A1R2API4"/>
<dbReference type="InterPro" id="IPR027417">
    <property type="entry name" value="P-loop_NTPase"/>
</dbReference>
<keyword evidence="4" id="KW-1185">Reference proteome</keyword>
<dbReference type="SMART" id="SM00174">
    <property type="entry name" value="RHO"/>
    <property type="match status" value="1"/>
</dbReference>
<dbReference type="Proteomes" id="UP000187209">
    <property type="component" value="Unassembled WGS sequence"/>
</dbReference>
<evidence type="ECO:0000313" key="4">
    <source>
        <dbReference type="Proteomes" id="UP000187209"/>
    </source>
</evidence>
<comment type="caution">
    <text evidence="3">The sequence shown here is derived from an EMBL/GenBank/DDBJ whole genome shotgun (WGS) entry which is preliminary data.</text>
</comment>
<dbReference type="SUPFAM" id="SSF52540">
    <property type="entry name" value="P-loop containing nucleoside triphosphate hydrolases"/>
    <property type="match status" value="1"/>
</dbReference>
<accession>A0A1R2API4</accession>
<sequence length="102" mass="11654">MDRKTLKSVKKFWFHEVRDSAPNIPLILAGTKLDIYSTTSEDHKPVDYEAKIVAKKLGFEDSLECSALTQENLKAIFDCAIMSCLRLDEEVENVKKNKCVIF</sequence>
<dbReference type="InterPro" id="IPR003578">
    <property type="entry name" value="Small_GTPase_Rho"/>
</dbReference>
<dbReference type="GO" id="GO:0007264">
    <property type="term" value="P:small GTPase-mediated signal transduction"/>
    <property type="evidence" value="ECO:0007669"/>
    <property type="project" value="InterPro"/>
</dbReference>
<dbReference type="OrthoDB" id="8830751at2759"/>
<protein>
    <submittedName>
        <fullName evidence="3">Uncharacterized protein</fullName>
    </submittedName>
</protein>
<reference evidence="3 4" key="1">
    <citation type="submission" date="2016-11" db="EMBL/GenBank/DDBJ databases">
        <title>The macronuclear genome of Stentor coeruleus: a giant cell with tiny introns.</title>
        <authorList>
            <person name="Slabodnick M."/>
            <person name="Ruby J.G."/>
            <person name="Reiff S.B."/>
            <person name="Swart E.C."/>
            <person name="Gosai S."/>
            <person name="Prabakaran S."/>
            <person name="Witkowska E."/>
            <person name="Larue G.E."/>
            <person name="Fisher S."/>
            <person name="Freeman R.M."/>
            <person name="Gunawardena J."/>
            <person name="Chu W."/>
            <person name="Stover N.A."/>
            <person name="Gregory B.D."/>
            <person name="Nowacki M."/>
            <person name="Derisi J."/>
            <person name="Roy S.W."/>
            <person name="Marshall W.F."/>
            <person name="Sood P."/>
        </authorList>
    </citation>
    <scope>NUCLEOTIDE SEQUENCE [LARGE SCALE GENOMIC DNA]</scope>
    <source>
        <strain evidence="3">WM001</strain>
    </source>
</reference>
<dbReference type="Gene3D" id="3.40.50.300">
    <property type="entry name" value="P-loop containing nucleotide triphosphate hydrolases"/>
    <property type="match status" value="1"/>
</dbReference>
<dbReference type="PRINTS" id="PR00449">
    <property type="entry name" value="RASTRNSFRMNG"/>
</dbReference>
<dbReference type="Pfam" id="PF00071">
    <property type="entry name" value="Ras"/>
    <property type="match status" value="1"/>
</dbReference>
<keyword evidence="2" id="KW-0342">GTP-binding</keyword>
<dbReference type="InterPro" id="IPR001806">
    <property type="entry name" value="Small_GTPase"/>
</dbReference>
<dbReference type="EMBL" id="MPUH01001721">
    <property type="protein sequence ID" value="OMJ66424.1"/>
    <property type="molecule type" value="Genomic_DNA"/>
</dbReference>
<evidence type="ECO:0000313" key="3">
    <source>
        <dbReference type="EMBL" id="OMJ66424.1"/>
    </source>
</evidence>
<keyword evidence="1" id="KW-0547">Nucleotide-binding</keyword>
<proteinExistence type="predicted"/>
<evidence type="ECO:0000256" key="2">
    <source>
        <dbReference type="ARBA" id="ARBA00023134"/>
    </source>
</evidence>
<organism evidence="3 4">
    <name type="scientific">Stentor coeruleus</name>
    <dbReference type="NCBI Taxonomy" id="5963"/>
    <lineage>
        <taxon>Eukaryota</taxon>
        <taxon>Sar</taxon>
        <taxon>Alveolata</taxon>
        <taxon>Ciliophora</taxon>
        <taxon>Postciliodesmatophora</taxon>
        <taxon>Heterotrichea</taxon>
        <taxon>Heterotrichida</taxon>
        <taxon>Stentoridae</taxon>
        <taxon>Stentor</taxon>
    </lineage>
</organism>
<gene>
    <name evidence="3" type="ORF">SteCoe_36730</name>
</gene>
<dbReference type="GO" id="GO:0005525">
    <property type="term" value="F:GTP binding"/>
    <property type="evidence" value="ECO:0007669"/>
    <property type="project" value="UniProtKB-KW"/>
</dbReference>
<dbReference type="PANTHER" id="PTHR24072">
    <property type="entry name" value="RHO FAMILY GTPASE"/>
    <property type="match status" value="1"/>
</dbReference>